<evidence type="ECO:0000313" key="2">
    <source>
        <dbReference type="Proteomes" id="UP000595871"/>
    </source>
</evidence>
<name>A0A7T7ZVR1_9FIRM</name>
<dbReference type="Proteomes" id="UP000595871">
    <property type="component" value="Chromosome"/>
</dbReference>
<protein>
    <submittedName>
        <fullName evidence="1">Uncharacterized protein</fullName>
    </submittedName>
</protein>
<dbReference type="AlphaFoldDB" id="A0A7T7ZVR1"/>
<gene>
    <name evidence="1" type="ORF">I6H46_01440</name>
</gene>
<proteinExistence type="predicted"/>
<evidence type="ECO:0000313" key="1">
    <source>
        <dbReference type="EMBL" id="QQN56319.1"/>
    </source>
</evidence>
<organism evidence="1 2">
    <name type="scientific">Anaerococcus obesiensis</name>
    <dbReference type="NCBI Taxonomy" id="1287640"/>
    <lineage>
        <taxon>Bacteria</taxon>
        <taxon>Bacillati</taxon>
        <taxon>Bacillota</taxon>
        <taxon>Tissierellia</taxon>
        <taxon>Tissierellales</taxon>
        <taxon>Peptoniphilaceae</taxon>
        <taxon>Anaerococcus</taxon>
    </lineage>
</organism>
<dbReference type="EMBL" id="CP067016">
    <property type="protein sequence ID" value="QQN56319.1"/>
    <property type="molecule type" value="Genomic_DNA"/>
</dbReference>
<sequence length="90" mass="9711">MPQVVVDDKGNVINTIAEPGSHQVLEIVDQGEDYQVYMDANGTPVLTDGELTAIDWTVHFSATKDLLDLGLISNATLVKGSGLKILKILF</sequence>
<dbReference type="RefSeq" id="WP_200226007.1">
    <property type="nucleotide sequence ID" value="NZ_CP067016.1"/>
</dbReference>
<dbReference type="KEGG" id="aob:I6H46_01440"/>
<accession>A0A7T7ZVR1</accession>
<keyword evidence="2" id="KW-1185">Reference proteome</keyword>
<reference evidence="1 2" key="1">
    <citation type="submission" date="2020-12" db="EMBL/GenBank/DDBJ databases">
        <title>FDA dAtabase for Regulatory Grade micrObial Sequences (FDA-ARGOS): Supporting development and validation of Infectious Disease Dx tests.</title>
        <authorList>
            <person name="Sproer C."/>
            <person name="Gronow S."/>
            <person name="Severitt S."/>
            <person name="Schroder I."/>
            <person name="Tallon L."/>
            <person name="Sadzewicz L."/>
            <person name="Zhao X."/>
            <person name="Boylan J."/>
            <person name="Ott S."/>
            <person name="Bowen H."/>
            <person name="Vavikolanu K."/>
            <person name="Mehta A."/>
            <person name="Aluvathingal J."/>
            <person name="Nadendla S."/>
            <person name="Lowell S."/>
            <person name="Myers T."/>
            <person name="Yan Y."/>
            <person name="Sichtig H."/>
        </authorList>
    </citation>
    <scope>NUCLEOTIDE SEQUENCE [LARGE SCALE GENOMIC DNA]</scope>
    <source>
        <strain evidence="1 2">FDAARGOS_989</strain>
    </source>
</reference>